<dbReference type="EMBL" id="CAXITT010000975">
    <property type="protein sequence ID" value="CAL1547426.1"/>
    <property type="molecule type" value="Genomic_DNA"/>
</dbReference>
<dbReference type="PRINTS" id="PR00295">
    <property type="entry name" value="STEFINA"/>
</dbReference>
<accession>A0AAV2IQ70</accession>
<evidence type="ECO:0000256" key="4">
    <source>
        <dbReference type="ARBA" id="ARBA00022690"/>
    </source>
</evidence>
<comment type="caution">
    <text evidence="7">The sequence shown here is derived from an EMBL/GenBank/DDBJ whole genome shotgun (WGS) entry which is preliminary data.</text>
</comment>
<keyword evidence="5" id="KW-0789">Thiol protease inhibitor</keyword>
<comment type="subcellular location">
    <subcellularLocation>
        <location evidence="1">Cytoplasm</location>
    </subcellularLocation>
</comment>
<dbReference type="Gene3D" id="3.10.450.10">
    <property type="match status" value="1"/>
</dbReference>
<dbReference type="Pfam" id="PF00031">
    <property type="entry name" value="Cystatin"/>
    <property type="match status" value="1"/>
</dbReference>
<dbReference type="InterPro" id="IPR046350">
    <property type="entry name" value="Cystatin_sf"/>
</dbReference>
<gene>
    <name evidence="7" type="ORF">GSLYS_00020751001</name>
</gene>
<dbReference type="SMART" id="SM00043">
    <property type="entry name" value="CY"/>
    <property type="match status" value="1"/>
</dbReference>
<dbReference type="GO" id="GO:0005829">
    <property type="term" value="C:cytosol"/>
    <property type="evidence" value="ECO:0007669"/>
    <property type="project" value="TreeGrafter"/>
</dbReference>
<dbReference type="PANTHER" id="PTHR11414">
    <property type="entry name" value="CYSTATIN FAMILY MEMBER"/>
    <property type="match status" value="1"/>
</dbReference>
<keyword evidence="3" id="KW-0963">Cytoplasm</keyword>
<protein>
    <recommendedName>
        <fullName evidence="6">Cystatin domain-containing protein</fullName>
    </recommendedName>
</protein>
<evidence type="ECO:0000256" key="1">
    <source>
        <dbReference type="ARBA" id="ARBA00004496"/>
    </source>
</evidence>
<keyword evidence="4" id="KW-0646">Protease inhibitor</keyword>
<dbReference type="InterPro" id="IPR001713">
    <property type="entry name" value="Prot_inh_stefin"/>
</dbReference>
<name>A0AAV2IQ70_LYMST</name>
<evidence type="ECO:0000313" key="7">
    <source>
        <dbReference type="EMBL" id="CAL1547426.1"/>
    </source>
</evidence>
<evidence type="ECO:0000256" key="3">
    <source>
        <dbReference type="ARBA" id="ARBA00022490"/>
    </source>
</evidence>
<dbReference type="InterPro" id="IPR018073">
    <property type="entry name" value="Prot_inh_cystat_CS"/>
</dbReference>
<dbReference type="PROSITE" id="PS00287">
    <property type="entry name" value="CYSTATIN"/>
    <property type="match status" value="1"/>
</dbReference>
<dbReference type="FunFam" id="3.10.450.10:FF:000001">
    <property type="entry name" value="Cystatin-A"/>
    <property type="match status" value="1"/>
</dbReference>
<evidence type="ECO:0000259" key="6">
    <source>
        <dbReference type="SMART" id="SM00043"/>
    </source>
</evidence>
<keyword evidence="8" id="KW-1185">Reference proteome</keyword>
<reference evidence="7 8" key="1">
    <citation type="submission" date="2024-04" db="EMBL/GenBank/DDBJ databases">
        <authorList>
            <consortium name="Genoscope - CEA"/>
            <person name="William W."/>
        </authorList>
    </citation>
    <scope>NUCLEOTIDE SEQUENCE [LARGE SCALE GENOMIC DNA]</scope>
</reference>
<dbReference type="InterPro" id="IPR000010">
    <property type="entry name" value="Cystatin_dom"/>
</dbReference>
<dbReference type="GO" id="GO:0004869">
    <property type="term" value="F:cysteine-type endopeptidase inhibitor activity"/>
    <property type="evidence" value="ECO:0007669"/>
    <property type="project" value="UniProtKB-KW"/>
</dbReference>
<evidence type="ECO:0000256" key="5">
    <source>
        <dbReference type="ARBA" id="ARBA00022704"/>
    </source>
</evidence>
<comment type="similarity">
    <text evidence="2">Belongs to the cystatin family.</text>
</comment>
<sequence>MADHFSLRIISIRSSHGRLPSRIVYRSEMMCGGTSDVKPASDEVHDLIKKIKDDLEKKSQKTFSNFKAVSYKSQVVAGTNFFVKIQGDGDEYLHVRIYRPLPHTNEGPSLHSYQLGKSKDDDIEYFY</sequence>
<feature type="domain" description="Cystatin" evidence="6">
    <location>
        <begin position="29"/>
        <end position="126"/>
    </location>
</feature>
<dbReference type="CDD" id="cd00042">
    <property type="entry name" value="CY"/>
    <property type="match status" value="1"/>
</dbReference>
<dbReference type="AlphaFoldDB" id="A0AAV2IQ70"/>
<evidence type="ECO:0000313" key="8">
    <source>
        <dbReference type="Proteomes" id="UP001497497"/>
    </source>
</evidence>
<evidence type="ECO:0000256" key="2">
    <source>
        <dbReference type="ARBA" id="ARBA00009403"/>
    </source>
</evidence>
<organism evidence="7 8">
    <name type="scientific">Lymnaea stagnalis</name>
    <name type="common">Great pond snail</name>
    <name type="synonym">Helix stagnalis</name>
    <dbReference type="NCBI Taxonomy" id="6523"/>
    <lineage>
        <taxon>Eukaryota</taxon>
        <taxon>Metazoa</taxon>
        <taxon>Spiralia</taxon>
        <taxon>Lophotrochozoa</taxon>
        <taxon>Mollusca</taxon>
        <taxon>Gastropoda</taxon>
        <taxon>Heterobranchia</taxon>
        <taxon>Euthyneura</taxon>
        <taxon>Panpulmonata</taxon>
        <taxon>Hygrophila</taxon>
        <taxon>Lymnaeoidea</taxon>
        <taxon>Lymnaeidae</taxon>
        <taxon>Lymnaea</taxon>
    </lineage>
</organism>
<dbReference type="Proteomes" id="UP001497497">
    <property type="component" value="Unassembled WGS sequence"/>
</dbReference>
<proteinExistence type="inferred from homology"/>
<dbReference type="PANTHER" id="PTHR11414:SF21">
    <property type="entry name" value="CYSTATIN 14A, TANDEM DUPLICATE 1-RELATED"/>
    <property type="match status" value="1"/>
</dbReference>
<dbReference type="SUPFAM" id="SSF54403">
    <property type="entry name" value="Cystatin/monellin"/>
    <property type="match status" value="1"/>
</dbReference>